<proteinExistence type="predicted"/>
<protein>
    <recommendedName>
        <fullName evidence="3">Immunity protein 52 domain-containing protein</fullName>
    </recommendedName>
</protein>
<sequence>MSEDWTIQALTSRYQSDTSDWAAIAGGLSDVIHAMDAAVEGPAPRWLDWSGAHHPTGDSLFTLVLAKRERHDDGDLVDGGASVGELRGQLPDGRWLASLGWELGGQQRDGSVRVRFEADTAGPLPEQPPSRLAELLCAVCGELGADRGQVTTRGLSRALGRRNASLAVGALTLLPRGLPDGMAGPPGFTSVDAPSGYPGGLVLVAPLDRVAEQPDAVAEALSEIDARLVSRPDESRLPPPR</sequence>
<gene>
    <name evidence="1" type="ORF">GCM10023321_78060</name>
</gene>
<dbReference type="Proteomes" id="UP001428817">
    <property type="component" value="Unassembled WGS sequence"/>
</dbReference>
<name>A0ABP9RC20_9PSEU</name>
<keyword evidence="2" id="KW-1185">Reference proteome</keyword>
<dbReference type="RefSeq" id="WP_185062065.1">
    <property type="nucleotide sequence ID" value="NZ_BAABJP010000062.1"/>
</dbReference>
<evidence type="ECO:0000313" key="1">
    <source>
        <dbReference type="EMBL" id="GAA5174375.1"/>
    </source>
</evidence>
<evidence type="ECO:0000313" key="2">
    <source>
        <dbReference type="Proteomes" id="UP001428817"/>
    </source>
</evidence>
<comment type="caution">
    <text evidence="1">The sequence shown here is derived from an EMBL/GenBank/DDBJ whole genome shotgun (WGS) entry which is preliminary data.</text>
</comment>
<reference evidence="2" key="1">
    <citation type="journal article" date="2019" name="Int. J. Syst. Evol. Microbiol.">
        <title>The Global Catalogue of Microorganisms (GCM) 10K type strain sequencing project: providing services to taxonomists for standard genome sequencing and annotation.</title>
        <authorList>
            <consortium name="The Broad Institute Genomics Platform"/>
            <consortium name="The Broad Institute Genome Sequencing Center for Infectious Disease"/>
            <person name="Wu L."/>
            <person name="Ma J."/>
        </authorList>
    </citation>
    <scope>NUCLEOTIDE SEQUENCE [LARGE SCALE GENOMIC DNA]</scope>
    <source>
        <strain evidence="2">JCM 18303</strain>
    </source>
</reference>
<organism evidence="1 2">
    <name type="scientific">Pseudonocardia eucalypti</name>
    <dbReference type="NCBI Taxonomy" id="648755"/>
    <lineage>
        <taxon>Bacteria</taxon>
        <taxon>Bacillati</taxon>
        <taxon>Actinomycetota</taxon>
        <taxon>Actinomycetes</taxon>
        <taxon>Pseudonocardiales</taxon>
        <taxon>Pseudonocardiaceae</taxon>
        <taxon>Pseudonocardia</taxon>
    </lineage>
</organism>
<accession>A0ABP9RC20</accession>
<evidence type="ECO:0008006" key="3">
    <source>
        <dbReference type="Google" id="ProtNLM"/>
    </source>
</evidence>
<dbReference type="EMBL" id="BAABJP010000062">
    <property type="protein sequence ID" value="GAA5174375.1"/>
    <property type="molecule type" value="Genomic_DNA"/>
</dbReference>